<gene>
    <name evidence="2" type="ORF">HD597_009570</name>
</gene>
<dbReference type="EMBL" id="JAMZEB010000002">
    <property type="protein sequence ID" value="MCP2362550.1"/>
    <property type="molecule type" value="Genomic_DNA"/>
</dbReference>
<organism evidence="2 3">
    <name type="scientific">Nonomuraea thailandensis</name>
    <dbReference type="NCBI Taxonomy" id="1188745"/>
    <lineage>
        <taxon>Bacteria</taxon>
        <taxon>Bacillati</taxon>
        <taxon>Actinomycetota</taxon>
        <taxon>Actinomycetes</taxon>
        <taxon>Streptosporangiales</taxon>
        <taxon>Streptosporangiaceae</taxon>
        <taxon>Nonomuraea</taxon>
    </lineage>
</organism>
<evidence type="ECO:0000313" key="3">
    <source>
        <dbReference type="Proteomes" id="UP001139648"/>
    </source>
</evidence>
<proteinExistence type="predicted"/>
<reference evidence="2" key="1">
    <citation type="submission" date="2022-06" db="EMBL/GenBank/DDBJ databases">
        <title>Sequencing the genomes of 1000 actinobacteria strains.</title>
        <authorList>
            <person name="Klenk H.-P."/>
        </authorList>
    </citation>
    <scope>NUCLEOTIDE SEQUENCE</scope>
    <source>
        <strain evidence="2">DSM 46694</strain>
    </source>
</reference>
<dbReference type="RefSeq" id="WP_253753406.1">
    <property type="nucleotide sequence ID" value="NZ_BAABKA010000021.1"/>
</dbReference>
<evidence type="ECO:0000313" key="2">
    <source>
        <dbReference type="EMBL" id="MCP2362550.1"/>
    </source>
</evidence>
<dbReference type="AlphaFoldDB" id="A0A9X2GRA3"/>
<accession>A0A9X2GRA3</accession>
<name>A0A9X2GRA3_9ACTN</name>
<protein>
    <submittedName>
        <fullName evidence="2">Uncharacterized protein</fullName>
    </submittedName>
</protein>
<sequence>MVTGRHQRLTSLDGLEGHPSSEEVRVHDCRALPPDLVGDLTARGPLIG</sequence>
<comment type="caution">
    <text evidence="2">The sequence shown here is derived from an EMBL/GenBank/DDBJ whole genome shotgun (WGS) entry which is preliminary data.</text>
</comment>
<feature type="region of interest" description="Disordered" evidence="1">
    <location>
        <begin position="1"/>
        <end position="26"/>
    </location>
</feature>
<dbReference type="Proteomes" id="UP001139648">
    <property type="component" value="Unassembled WGS sequence"/>
</dbReference>
<evidence type="ECO:0000256" key="1">
    <source>
        <dbReference type="SAM" id="MobiDB-lite"/>
    </source>
</evidence>
<feature type="compositionally biased region" description="Basic and acidic residues" evidence="1">
    <location>
        <begin position="15"/>
        <end position="26"/>
    </location>
</feature>
<keyword evidence="3" id="KW-1185">Reference proteome</keyword>